<gene>
    <name evidence="1" type="ORF">FLB_21740</name>
</gene>
<accession>A0A199XQ51</accession>
<evidence type="ECO:0000313" key="1">
    <source>
        <dbReference type="EMBL" id="OAZ03386.1"/>
    </source>
</evidence>
<name>A0A199XQ51_9FLAO</name>
<reference evidence="1 2" key="1">
    <citation type="submission" date="2016-06" db="EMBL/GenBank/DDBJ databases">
        <title>Draft genome sequence of Flavobacterium succinicans strain DD5b.</title>
        <authorList>
            <person name="Poehlein A."/>
            <person name="Daniel R."/>
            <person name="Simeonova D.D."/>
        </authorList>
    </citation>
    <scope>NUCLEOTIDE SEQUENCE [LARGE SCALE GENOMIC DNA]</scope>
    <source>
        <strain evidence="1 2">DD5b</strain>
    </source>
</reference>
<proteinExistence type="predicted"/>
<evidence type="ECO:0000313" key="2">
    <source>
        <dbReference type="Proteomes" id="UP000093807"/>
    </source>
</evidence>
<dbReference type="EMBL" id="JMTM01000060">
    <property type="protein sequence ID" value="OAZ03386.1"/>
    <property type="molecule type" value="Genomic_DNA"/>
</dbReference>
<keyword evidence="2" id="KW-1185">Reference proteome</keyword>
<dbReference type="Pfam" id="PF19458">
    <property type="entry name" value="DUF5995"/>
    <property type="match status" value="1"/>
</dbReference>
<comment type="caution">
    <text evidence="1">The sequence shown here is derived from an EMBL/GenBank/DDBJ whole genome shotgun (WGS) entry which is preliminary data.</text>
</comment>
<protein>
    <submittedName>
        <fullName evidence="1">Uncharacterized protein</fullName>
    </submittedName>
</protein>
<dbReference type="RefSeq" id="WP_064715957.1">
    <property type="nucleotide sequence ID" value="NZ_JMTM01000060.1"/>
</dbReference>
<dbReference type="InterPro" id="IPR046037">
    <property type="entry name" value="DUF5995"/>
</dbReference>
<dbReference type="OrthoDB" id="583431at2"/>
<dbReference type="PATRIC" id="fig|29536.5.peg.2271"/>
<organism evidence="1 2">
    <name type="scientific">Flavobacterium succinicans</name>
    <dbReference type="NCBI Taxonomy" id="29536"/>
    <lineage>
        <taxon>Bacteria</taxon>
        <taxon>Pseudomonadati</taxon>
        <taxon>Bacteroidota</taxon>
        <taxon>Flavobacteriia</taxon>
        <taxon>Flavobacteriales</taxon>
        <taxon>Flavobacteriaceae</taxon>
        <taxon>Flavobacterium</taxon>
    </lineage>
</organism>
<dbReference type="Proteomes" id="UP000093807">
    <property type="component" value="Unassembled WGS sequence"/>
</dbReference>
<dbReference type="AlphaFoldDB" id="A0A199XQ51"/>
<sequence>MIPQATTIDEVIQLLQEIIQQSITQKSTKGYFAVLYLKVTQKVKEGIQNGTFENGPRMEKLDVIFANRYIKAYYQYQTQQPTSKSWEAAFAAADNYWIIVLQHLLLGMNAHINLDLGIAAAQVCPKDEIHSLQNDFNTINTILSSLVSDVEKDLTEVWPILKWILEKTKSIDTFLIDFSMQKAREGAWKYALELAPLEGHKAEESITIRDAKVAQKAKIIIDLGLIPVVLFKIMRLFEVGTVDQKIKDLQN</sequence>